<keyword evidence="3" id="KW-0479">Metal-binding</keyword>
<proteinExistence type="inferred from homology"/>
<evidence type="ECO:0000256" key="4">
    <source>
        <dbReference type="ARBA" id="ARBA00022741"/>
    </source>
</evidence>
<evidence type="ECO:0000259" key="9">
    <source>
        <dbReference type="SMART" id="SM00382"/>
    </source>
</evidence>
<organism evidence="10 11">
    <name type="scientific">Kalanchoe fedtschenkoi</name>
    <name type="common">Lavender scallops</name>
    <name type="synonym">South American air plant</name>
    <dbReference type="NCBI Taxonomy" id="63787"/>
    <lineage>
        <taxon>Eukaryota</taxon>
        <taxon>Viridiplantae</taxon>
        <taxon>Streptophyta</taxon>
        <taxon>Embryophyta</taxon>
        <taxon>Tracheophyta</taxon>
        <taxon>Spermatophyta</taxon>
        <taxon>Magnoliopsida</taxon>
        <taxon>eudicotyledons</taxon>
        <taxon>Gunneridae</taxon>
        <taxon>Pentapetalae</taxon>
        <taxon>Saxifragales</taxon>
        <taxon>Crassulaceae</taxon>
        <taxon>Kalanchoe</taxon>
    </lineage>
</organism>
<dbReference type="GO" id="GO:0003887">
    <property type="term" value="F:DNA-directed DNA polymerase activity"/>
    <property type="evidence" value="ECO:0007669"/>
    <property type="project" value="UniProtKB-KW"/>
</dbReference>
<evidence type="ECO:0000256" key="1">
    <source>
        <dbReference type="ARBA" id="ARBA00006360"/>
    </source>
</evidence>
<dbReference type="GO" id="GO:0006261">
    <property type="term" value="P:DNA-templated DNA replication"/>
    <property type="evidence" value="ECO:0007669"/>
    <property type="project" value="TreeGrafter"/>
</dbReference>
<keyword evidence="11" id="KW-1185">Reference proteome</keyword>
<name>A0A7N0TJI4_KALFE</name>
<evidence type="ECO:0000256" key="2">
    <source>
        <dbReference type="ARBA" id="ARBA00012417"/>
    </source>
</evidence>
<dbReference type="Proteomes" id="UP000594263">
    <property type="component" value="Unplaced"/>
</dbReference>
<dbReference type="EnsemblPlants" id="Kaladp0039s0118.1.v1.1">
    <property type="protein sequence ID" value="Kaladp0039s0118.1.v1.1"/>
    <property type="gene ID" value="Kaladp0039s0118.v1.1"/>
</dbReference>
<keyword evidence="5" id="KW-0862">Zinc</keyword>
<evidence type="ECO:0000313" key="10">
    <source>
        <dbReference type="EnsemblPlants" id="Kaladp0039s0118.1.v1.1"/>
    </source>
</evidence>
<dbReference type="InterPro" id="IPR045085">
    <property type="entry name" value="HLD_clamp_pol_III_gamma_tau"/>
</dbReference>
<accession>A0A7N0TJI4</accession>
<dbReference type="Gene3D" id="3.40.50.300">
    <property type="entry name" value="P-loop containing nucleotide triphosphate hydrolases"/>
    <property type="match status" value="1"/>
</dbReference>
<dbReference type="PANTHER" id="PTHR11669">
    <property type="entry name" value="REPLICATION FACTOR C / DNA POLYMERASE III GAMMA-TAU SUBUNIT"/>
    <property type="match status" value="1"/>
</dbReference>
<dbReference type="Pfam" id="PF23007">
    <property type="entry name" value="DnaA_N-like_STI"/>
    <property type="match status" value="1"/>
</dbReference>
<keyword evidence="4" id="KW-0547">Nucleotide-binding</keyword>
<dbReference type="CDD" id="cd18137">
    <property type="entry name" value="HLD_clamp_pol_III_gamma_tau"/>
    <property type="match status" value="1"/>
</dbReference>
<evidence type="ECO:0000256" key="8">
    <source>
        <dbReference type="ARBA" id="ARBA00049244"/>
    </source>
</evidence>
<dbReference type="InterPro" id="IPR003593">
    <property type="entry name" value="AAA+_ATPase"/>
</dbReference>
<dbReference type="GO" id="GO:0005663">
    <property type="term" value="C:DNA replication factor C complex"/>
    <property type="evidence" value="ECO:0007669"/>
    <property type="project" value="TreeGrafter"/>
</dbReference>
<keyword evidence="7" id="KW-0808">Transferase</keyword>
<dbReference type="Pfam" id="PF22608">
    <property type="entry name" value="DNAX_ATPase_lid"/>
    <property type="match status" value="1"/>
</dbReference>
<protein>
    <recommendedName>
        <fullName evidence="2">DNA-directed DNA polymerase</fullName>
        <ecNumber evidence="2">2.7.7.7</ecNumber>
    </recommendedName>
</protein>
<dbReference type="SUPFAM" id="SSF52540">
    <property type="entry name" value="P-loop containing nucleoside triphosphate hydrolases"/>
    <property type="match status" value="1"/>
</dbReference>
<comment type="catalytic activity">
    <reaction evidence="8">
        <text>DNA(n) + a 2'-deoxyribonucleoside 5'-triphosphate = DNA(n+1) + diphosphate</text>
        <dbReference type="Rhea" id="RHEA:22508"/>
        <dbReference type="Rhea" id="RHEA-COMP:17339"/>
        <dbReference type="Rhea" id="RHEA-COMP:17340"/>
        <dbReference type="ChEBI" id="CHEBI:33019"/>
        <dbReference type="ChEBI" id="CHEBI:61560"/>
        <dbReference type="ChEBI" id="CHEBI:173112"/>
        <dbReference type="EC" id="2.7.7.7"/>
    </reaction>
</comment>
<dbReference type="CDD" id="cd00009">
    <property type="entry name" value="AAA"/>
    <property type="match status" value="1"/>
</dbReference>
<dbReference type="Gene3D" id="1.10.8.60">
    <property type="match status" value="1"/>
</dbReference>
<reference evidence="10" key="1">
    <citation type="submission" date="2021-01" db="UniProtKB">
        <authorList>
            <consortium name="EnsemblPlants"/>
        </authorList>
    </citation>
    <scope>IDENTIFICATION</scope>
</reference>
<evidence type="ECO:0000313" key="11">
    <source>
        <dbReference type="Proteomes" id="UP000594263"/>
    </source>
</evidence>
<evidence type="ECO:0000256" key="6">
    <source>
        <dbReference type="ARBA" id="ARBA00022840"/>
    </source>
</evidence>
<dbReference type="FunFam" id="1.10.8.60:FF:000013">
    <property type="entry name" value="DNA polymerase III subunit gamma/tau"/>
    <property type="match status" value="1"/>
</dbReference>
<dbReference type="Gramene" id="Kaladp0039s0118.1.v1.1">
    <property type="protein sequence ID" value="Kaladp0039s0118.1.v1.1"/>
    <property type="gene ID" value="Kaladp0039s0118.v1.1"/>
</dbReference>
<feature type="domain" description="AAA+ ATPase" evidence="9">
    <location>
        <begin position="308"/>
        <end position="450"/>
    </location>
</feature>
<evidence type="ECO:0000256" key="5">
    <source>
        <dbReference type="ARBA" id="ARBA00022833"/>
    </source>
</evidence>
<dbReference type="NCBIfam" id="TIGR02397">
    <property type="entry name" value="dnaX_nterm"/>
    <property type="match status" value="1"/>
</dbReference>
<dbReference type="InterPro" id="IPR050238">
    <property type="entry name" value="DNA_Rep/Repair_Clamp_Loader"/>
</dbReference>
<dbReference type="EC" id="2.7.7.7" evidence="2"/>
<sequence length="1045" mass="116593">MAEGRRHSVDVPISRALVALRRVRSLRDPSTNSMSKFASLLDNLDAANGLSNDISAHFVDGYPEFGSLDQPKSLADQLKESACNYDMYTNRTNPAFMETTCKDLSLISEAITPLSGSDDAEEPDFRCIRRRKDEELDDKCFTPGSNRMEDVDSCNAPSSDPLRELGANYPLSNWRDQYDSEFQSSLKGGDGASRVGGGGASSYMNEELSDVDCDFQGCGLGYCWSRTPRFKSDPPSDLDDQPLLSGEIGDTALCVQAGNWLLNNHELVPFEGSPRSLGQKFRPRTFTELVGQDVVVRSLSQAISSRRLSPLYLFHGPRGTGKTATSRIFAAALNCVSQGEQKPCGSCHHCCSFFSGNSRDVTFVDSVTISEGEKIVRLMSRAVSPPRSSDFKVIVFDECQLLRKDAWATILNRLDTLPQYVVLIMITPDVERLPRSAVSRSQRFHFLKIKDHDISFRLKKICIAEGIQFEQAALDFIAAKSSGSLRDAEMMLEQLSLSGKTISMSLAYEVTGIISDDELLELLDVALSPNTCNTVRMAREMMKSRIDPMQLTSQLANLIMDILAGKFQEDSSDVREKFFKNHTCKSPSTHGPPQLNIVVWRGNFYLMYWKWRNHMLIFFPLTSRHFMFIAEADFQRLSHALKILSDTEKQLRVSKNQSTWLTAALLQFSSLESIQDPIDSVPPMRAVGLTNGEFCSTPSTAESLRHLVPCVCDDNSSDKSKNTEKLEIIWTRAIEMCQSNSLRSFLKKHGRLSSVCASQGVVVARLEFWNGKHVTRAENAWKLIASSLQNTLGCNVEIQIHLNKNSHAMKSGKLIKGCFKFLSCYRRSRHKPYSITVHSGQSMSSDLTSEKAVIGEKCIEACGSDSGPQTSHNRCHGTTTTIRDAQGNALRTGWVEPSEASFEDVPVVGPVETIFTTKNEEVDHGDEEYKVEEVEFQAKCINKTVLDDEYGLPRNSQLPSLSENKEAAIPVYKKTSFLVSGNDAAFICSGTDKLGEYADHAEGTRKTSKVRCWKTPSRLKKAWHPRHQQERKRSSMWVLPCASDK</sequence>
<dbReference type="OMA" id="KMPDYSK"/>
<dbReference type="GO" id="GO:0005524">
    <property type="term" value="F:ATP binding"/>
    <property type="evidence" value="ECO:0007669"/>
    <property type="project" value="UniProtKB-KW"/>
</dbReference>
<dbReference type="GO" id="GO:0003689">
    <property type="term" value="F:DNA clamp loader activity"/>
    <property type="evidence" value="ECO:0007669"/>
    <property type="project" value="TreeGrafter"/>
</dbReference>
<dbReference type="InterPro" id="IPR027417">
    <property type="entry name" value="P-loop_NTPase"/>
</dbReference>
<dbReference type="InterPro" id="IPR012763">
    <property type="entry name" value="DNA_pol_III_sug/sutau_N"/>
</dbReference>
<comment type="similarity">
    <text evidence="1">Belongs to the DnaX/STICHEL family.</text>
</comment>
<keyword evidence="7" id="KW-0548">Nucleotidyltransferase</keyword>
<keyword evidence="7" id="KW-0239">DNA-directed DNA polymerase</keyword>
<dbReference type="InterPro" id="IPR054506">
    <property type="entry name" value="DnaA_N-like_STI"/>
</dbReference>
<dbReference type="AlphaFoldDB" id="A0A7N0TJI4"/>
<evidence type="ECO:0000256" key="3">
    <source>
        <dbReference type="ARBA" id="ARBA00022723"/>
    </source>
</evidence>
<dbReference type="Pfam" id="PF13177">
    <property type="entry name" value="DNA_pol3_delta2"/>
    <property type="match status" value="1"/>
</dbReference>
<dbReference type="PANTHER" id="PTHR11669:SF0">
    <property type="entry name" value="PROTEIN STICHEL-LIKE 2"/>
    <property type="match status" value="1"/>
</dbReference>
<dbReference type="GO" id="GO:0046872">
    <property type="term" value="F:metal ion binding"/>
    <property type="evidence" value="ECO:0007669"/>
    <property type="project" value="UniProtKB-KW"/>
</dbReference>
<keyword evidence="6" id="KW-0067">ATP-binding</keyword>
<dbReference type="SMART" id="SM00382">
    <property type="entry name" value="AAA"/>
    <property type="match status" value="1"/>
</dbReference>
<dbReference type="GO" id="GO:0006281">
    <property type="term" value="P:DNA repair"/>
    <property type="evidence" value="ECO:0007669"/>
    <property type="project" value="TreeGrafter"/>
</dbReference>
<dbReference type="GO" id="GO:0009360">
    <property type="term" value="C:DNA polymerase III complex"/>
    <property type="evidence" value="ECO:0007669"/>
    <property type="project" value="InterPro"/>
</dbReference>
<evidence type="ECO:0000256" key="7">
    <source>
        <dbReference type="ARBA" id="ARBA00022932"/>
    </source>
</evidence>